<evidence type="ECO:0000313" key="17">
    <source>
        <dbReference type="Proteomes" id="UP001499979"/>
    </source>
</evidence>
<evidence type="ECO:0000256" key="5">
    <source>
        <dbReference type="ARBA" id="ARBA00011996"/>
    </source>
</evidence>
<evidence type="ECO:0000256" key="3">
    <source>
        <dbReference type="ARBA" id="ARBA00004742"/>
    </source>
</evidence>
<evidence type="ECO:0000313" key="16">
    <source>
        <dbReference type="EMBL" id="GAA1125605.1"/>
    </source>
</evidence>
<keyword evidence="10" id="KW-0418">Kinase</keyword>
<name>A0ABN1U8Y7_9ACTN</name>
<keyword evidence="11" id="KW-0067">ATP-binding</keyword>
<comment type="similarity">
    <text evidence="4">Belongs to the PEP-utilizing enzyme family.</text>
</comment>
<evidence type="ECO:0000256" key="9">
    <source>
        <dbReference type="ARBA" id="ARBA00022741"/>
    </source>
</evidence>
<comment type="catalytic activity">
    <reaction evidence="14">
        <text>pyruvate + ATP + H2O = phosphoenolpyruvate + AMP + phosphate + 2 H(+)</text>
        <dbReference type="Rhea" id="RHEA:11364"/>
        <dbReference type="ChEBI" id="CHEBI:15361"/>
        <dbReference type="ChEBI" id="CHEBI:15377"/>
        <dbReference type="ChEBI" id="CHEBI:15378"/>
        <dbReference type="ChEBI" id="CHEBI:30616"/>
        <dbReference type="ChEBI" id="CHEBI:43474"/>
        <dbReference type="ChEBI" id="CHEBI:58702"/>
        <dbReference type="ChEBI" id="CHEBI:456215"/>
        <dbReference type="EC" id="2.7.9.2"/>
    </reaction>
</comment>
<evidence type="ECO:0000256" key="8">
    <source>
        <dbReference type="ARBA" id="ARBA00022723"/>
    </source>
</evidence>
<evidence type="ECO:0000256" key="6">
    <source>
        <dbReference type="ARBA" id="ARBA00021623"/>
    </source>
</evidence>
<dbReference type="InterPro" id="IPR002192">
    <property type="entry name" value="PPDK_AMP/ATP-bd"/>
</dbReference>
<keyword evidence="8" id="KW-0479">Metal-binding</keyword>
<dbReference type="Gene3D" id="3.30.1490.20">
    <property type="entry name" value="ATP-grasp fold, A domain"/>
    <property type="match status" value="1"/>
</dbReference>
<dbReference type="EMBL" id="BAAAJE010000001">
    <property type="protein sequence ID" value="GAA1125605.1"/>
    <property type="molecule type" value="Genomic_DNA"/>
</dbReference>
<evidence type="ECO:0000256" key="11">
    <source>
        <dbReference type="ARBA" id="ARBA00022840"/>
    </source>
</evidence>
<comment type="function">
    <text evidence="2">Catalyzes the phosphorylation of pyruvate to phosphoenolpyruvate.</text>
</comment>
<dbReference type="RefSeq" id="WP_343904781.1">
    <property type="nucleotide sequence ID" value="NZ_BAAAJE010000001.1"/>
</dbReference>
<reference evidence="16 17" key="1">
    <citation type="journal article" date="2019" name="Int. J. Syst. Evol. Microbiol.">
        <title>The Global Catalogue of Microorganisms (GCM) 10K type strain sequencing project: providing services to taxonomists for standard genome sequencing and annotation.</title>
        <authorList>
            <consortium name="The Broad Institute Genomics Platform"/>
            <consortium name="The Broad Institute Genome Sequencing Center for Infectious Disease"/>
            <person name="Wu L."/>
            <person name="Ma J."/>
        </authorList>
    </citation>
    <scope>NUCLEOTIDE SEQUENCE [LARGE SCALE GENOMIC DNA]</scope>
    <source>
        <strain evidence="16 17">JCM 11813</strain>
    </source>
</reference>
<comment type="pathway">
    <text evidence="3">Carbohydrate biosynthesis; gluconeogenesis.</text>
</comment>
<evidence type="ECO:0000256" key="14">
    <source>
        <dbReference type="ARBA" id="ARBA00047700"/>
    </source>
</evidence>
<evidence type="ECO:0000256" key="7">
    <source>
        <dbReference type="ARBA" id="ARBA00022679"/>
    </source>
</evidence>
<dbReference type="SUPFAM" id="SSF56059">
    <property type="entry name" value="Glutathione synthetase ATP-binding domain-like"/>
    <property type="match status" value="1"/>
</dbReference>
<evidence type="ECO:0000256" key="2">
    <source>
        <dbReference type="ARBA" id="ARBA00002988"/>
    </source>
</evidence>
<keyword evidence="17" id="KW-1185">Reference proteome</keyword>
<organism evidence="16 17">
    <name type="scientific">Nocardioides aquiterrae</name>
    <dbReference type="NCBI Taxonomy" id="203799"/>
    <lineage>
        <taxon>Bacteria</taxon>
        <taxon>Bacillati</taxon>
        <taxon>Actinomycetota</taxon>
        <taxon>Actinomycetes</taxon>
        <taxon>Propionibacteriales</taxon>
        <taxon>Nocardioidaceae</taxon>
        <taxon>Nocardioides</taxon>
    </lineage>
</organism>
<dbReference type="InterPro" id="IPR013815">
    <property type="entry name" value="ATP_grasp_subdomain_1"/>
</dbReference>
<accession>A0ABN1U8Y7</accession>
<proteinExistence type="inferred from homology"/>
<feature type="domain" description="Pyruvate phosphate dikinase AMP/ATP-binding" evidence="15">
    <location>
        <begin position="20"/>
        <end position="330"/>
    </location>
</feature>
<comment type="caution">
    <text evidence="16">The sequence shown here is derived from an EMBL/GenBank/DDBJ whole genome shotgun (WGS) entry which is preliminary data.</text>
</comment>
<dbReference type="PANTHER" id="PTHR43030">
    <property type="entry name" value="PHOSPHOENOLPYRUVATE SYNTHASE"/>
    <property type="match status" value="1"/>
</dbReference>
<protein>
    <recommendedName>
        <fullName evidence="6">Phosphoenolpyruvate synthase</fullName>
        <ecNumber evidence="5">2.7.9.2</ecNumber>
    </recommendedName>
    <alternativeName>
        <fullName evidence="13">Pyruvate, water dikinase</fullName>
    </alternativeName>
</protein>
<evidence type="ECO:0000256" key="4">
    <source>
        <dbReference type="ARBA" id="ARBA00007837"/>
    </source>
</evidence>
<dbReference type="InterPro" id="IPR006319">
    <property type="entry name" value="PEP_synth"/>
</dbReference>
<dbReference type="Gene3D" id="3.30.470.20">
    <property type="entry name" value="ATP-grasp fold, B domain"/>
    <property type="match status" value="1"/>
</dbReference>
<evidence type="ECO:0000259" key="15">
    <source>
        <dbReference type="Pfam" id="PF01326"/>
    </source>
</evidence>
<evidence type="ECO:0000256" key="13">
    <source>
        <dbReference type="ARBA" id="ARBA00033470"/>
    </source>
</evidence>
<evidence type="ECO:0000256" key="1">
    <source>
        <dbReference type="ARBA" id="ARBA00001946"/>
    </source>
</evidence>
<sequence>MSLVLDLDELRPDTATSVGGAKIGRLVEMGAAGTVVPGGFVLGVDAYRTHFRASGLDDWIGGIVRSLPADPSDDRVAAASEEIVGAIRQVALTDELCDAIADRYAQLCKRRGDDALPVAVRSSATGEDGVQSSFAGIFETYLGISGAVEVIDAVRDCWASLFGPRALCYRLERGISHDDMPMAVGVLELVAAKASGVAFSVHPVSGKPDRIVVEGSWGWGEAVVQGLVTPDRGEVGKSDLRPLRYTVATKKVISDYDPASRRVTEREMPPELRDARVLDDEELCAVADAVRRIEQQYGHAVDVEWVLARDRAPGGPVHVVQSRPVTVAGPAPAPAAWSPASFALKYAFQGNR</sequence>
<gene>
    <name evidence="16" type="ORF">GCM10009606_01630</name>
</gene>
<keyword evidence="12" id="KW-0460">Magnesium</keyword>
<evidence type="ECO:0000256" key="12">
    <source>
        <dbReference type="ARBA" id="ARBA00022842"/>
    </source>
</evidence>
<comment type="cofactor">
    <cofactor evidence="1">
        <name>Mg(2+)</name>
        <dbReference type="ChEBI" id="CHEBI:18420"/>
    </cofactor>
</comment>
<dbReference type="Proteomes" id="UP001499979">
    <property type="component" value="Unassembled WGS sequence"/>
</dbReference>
<keyword evidence="9" id="KW-0547">Nucleotide-binding</keyword>
<dbReference type="Pfam" id="PF01326">
    <property type="entry name" value="PPDK_N"/>
    <property type="match status" value="1"/>
</dbReference>
<keyword evidence="7" id="KW-0808">Transferase</keyword>
<dbReference type="EC" id="2.7.9.2" evidence="5"/>
<evidence type="ECO:0000256" key="10">
    <source>
        <dbReference type="ARBA" id="ARBA00022777"/>
    </source>
</evidence>
<dbReference type="PANTHER" id="PTHR43030:SF1">
    <property type="entry name" value="PHOSPHOENOLPYRUVATE SYNTHASE"/>
    <property type="match status" value="1"/>
</dbReference>